<evidence type="ECO:0000256" key="1">
    <source>
        <dbReference type="SAM" id="MobiDB-lite"/>
    </source>
</evidence>
<protein>
    <submittedName>
        <fullName evidence="3">Uncharacterized protein</fullName>
    </submittedName>
</protein>
<keyword evidence="2" id="KW-0472">Membrane</keyword>
<feature type="transmembrane region" description="Helical" evidence="2">
    <location>
        <begin position="312"/>
        <end position="336"/>
    </location>
</feature>
<proteinExistence type="predicted"/>
<keyword evidence="4" id="KW-1185">Reference proteome</keyword>
<keyword evidence="2" id="KW-1133">Transmembrane helix</keyword>
<comment type="caution">
    <text evidence="3">The sequence shown here is derived from an EMBL/GenBank/DDBJ whole genome shotgun (WGS) entry which is preliminary data.</text>
</comment>
<keyword evidence="2" id="KW-0812">Transmembrane</keyword>
<feature type="compositionally biased region" description="Polar residues" evidence="1">
    <location>
        <begin position="414"/>
        <end position="423"/>
    </location>
</feature>
<feature type="region of interest" description="Disordered" evidence="1">
    <location>
        <begin position="370"/>
        <end position="467"/>
    </location>
</feature>
<dbReference type="Proteomes" id="UP001213000">
    <property type="component" value="Unassembled WGS sequence"/>
</dbReference>
<reference evidence="3" key="1">
    <citation type="submission" date="2022-07" db="EMBL/GenBank/DDBJ databases">
        <title>Genome Sequence of Leucocoprinus birnbaumii.</title>
        <authorList>
            <person name="Buettner E."/>
        </authorList>
    </citation>
    <scope>NUCLEOTIDE SEQUENCE</scope>
    <source>
        <strain evidence="3">VT141</strain>
    </source>
</reference>
<name>A0AAD5VUG1_9AGAR</name>
<dbReference type="Gene3D" id="2.60.120.260">
    <property type="entry name" value="Galactose-binding domain-like"/>
    <property type="match status" value="1"/>
</dbReference>
<evidence type="ECO:0000313" key="4">
    <source>
        <dbReference type="Proteomes" id="UP001213000"/>
    </source>
</evidence>
<gene>
    <name evidence="3" type="ORF">NP233_g4573</name>
</gene>
<feature type="compositionally biased region" description="Polar residues" evidence="1">
    <location>
        <begin position="388"/>
        <end position="400"/>
    </location>
</feature>
<accession>A0AAD5VUG1</accession>
<evidence type="ECO:0000256" key="2">
    <source>
        <dbReference type="SAM" id="Phobius"/>
    </source>
</evidence>
<evidence type="ECO:0000313" key="3">
    <source>
        <dbReference type="EMBL" id="KAJ3570180.1"/>
    </source>
</evidence>
<organism evidence="3 4">
    <name type="scientific">Leucocoprinus birnbaumii</name>
    <dbReference type="NCBI Taxonomy" id="56174"/>
    <lineage>
        <taxon>Eukaryota</taxon>
        <taxon>Fungi</taxon>
        <taxon>Dikarya</taxon>
        <taxon>Basidiomycota</taxon>
        <taxon>Agaricomycotina</taxon>
        <taxon>Agaricomycetes</taxon>
        <taxon>Agaricomycetidae</taxon>
        <taxon>Agaricales</taxon>
        <taxon>Agaricineae</taxon>
        <taxon>Agaricaceae</taxon>
        <taxon>Leucocoprinus</taxon>
    </lineage>
</organism>
<dbReference type="AlphaFoldDB" id="A0AAD5VUG1"/>
<sequence length="467" mass="50642">MNAATKWAVVDDNDPSIQYSPGWNREEGNPQEYSKNSGEPYLGTLHAIEQDGSLSFQYHGSNIIVWGLDLGNSSTRASWKCFVDGYEIRIPQSSPVPQNNWPLCDDNGMLNGPNAIGLHTLTISVTTTPSNAAFRIDWIQYNPQPGFVFDSPDGQRSTTMLVDNTDPSIHFDECWAPWTYLYQTANITSQGGQVTIDFIGTSISWFGIAEPGNFSQPAQGSYSIDGGDDVSFHWTTDLGMQLDRRFLFEIDNLSFGSHQAVVKYLGPALAPSLMLDYLVIQNASTTKVATSSGLGPYPSTTPTSNQNTGSGIAAGAIAASVVGGLALLVVLLLVWFKRKLSASRRRSRYTQATPFIMPAPAYYHVPRQMSGGTVGSAKSSMHSHSHSRTLSDPFSLTSEHTPMLGAAQPMARGSSETLNTSSLHPPPQSRPPSAMHQNHSHPLGQGISTSPAETLPLYEEVDRGNSR</sequence>
<dbReference type="EMBL" id="JANIEX010000250">
    <property type="protein sequence ID" value="KAJ3570180.1"/>
    <property type="molecule type" value="Genomic_DNA"/>
</dbReference>